<reference evidence="2" key="1">
    <citation type="journal article" date="2016" name="Genome Announc.">
        <title>Draft Genome Sequences of Five Rapidly Growing Mycobacterium Species, M. thermoresistibile, M. fortuitum subsp. acetamidolyticum, M. canariasense, M. brisbanense, and M. novocastrense.</title>
        <authorList>
            <person name="Katahira K."/>
            <person name="Ogura Y."/>
            <person name="Gotoh Y."/>
            <person name="Hayashi T."/>
        </authorList>
    </citation>
    <scope>NUCLEOTIDE SEQUENCE [LARGE SCALE GENOMIC DNA]</scope>
    <source>
        <strain evidence="2">JCM15298</strain>
    </source>
</reference>
<reference evidence="2" key="2">
    <citation type="submission" date="2016-02" db="EMBL/GenBank/DDBJ databases">
        <title>Draft genome sequence of five rapidly growing Mycobacterium species.</title>
        <authorList>
            <person name="Katahira K."/>
            <person name="Gotou Y."/>
            <person name="Iida K."/>
            <person name="Ogura Y."/>
            <person name="Hayashi T."/>
        </authorList>
    </citation>
    <scope>NUCLEOTIDE SEQUENCE [LARGE SCALE GENOMIC DNA]</scope>
    <source>
        <strain evidence="2">JCM15298</strain>
    </source>
</reference>
<sequence>MATTRIVVTELPPDTITPEPWQVVWSNQLGEHTHVHHSKKAAQRHVRGLLGSLAVGVSRDEALTINRLET</sequence>
<dbReference type="Proteomes" id="UP000069443">
    <property type="component" value="Unassembled WGS sequence"/>
</dbReference>
<organism evidence="1 2">
    <name type="scientific">Mycolicibacterium canariasense</name>
    <name type="common">Mycobacterium canariasense</name>
    <dbReference type="NCBI Taxonomy" id="228230"/>
    <lineage>
        <taxon>Bacteria</taxon>
        <taxon>Bacillati</taxon>
        <taxon>Actinomycetota</taxon>
        <taxon>Actinomycetes</taxon>
        <taxon>Mycobacteriales</taxon>
        <taxon>Mycobacteriaceae</taxon>
        <taxon>Mycolicibacterium</taxon>
    </lineage>
</organism>
<keyword evidence="2" id="KW-1185">Reference proteome</keyword>
<dbReference type="OrthoDB" id="4637650at2"/>
<accession>A0A100WJ83</accession>
<dbReference type="AlphaFoldDB" id="A0A100WJ83"/>
<proteinExistence type="predicted"/>
<gene>
    <name evidence="1" type="ORF">RMCC_5869</name>
</gene>
<evidence type="ECO:0000313" key="1">
    <source>
        <dbReference type="EMBL" id="GAS98904.1"/>
    </source>
</evidence>
<dbReference type="STRING" id="228230.RMCC_5869"/>
<comment type="caution">
    <text evidence="1">The sequence shown here is derived from an EMBL/GenBank/DDBJ whole genome shotgun (WGS) entry which is preliminary data.</text>
</comment>
<evidence type="ECO:0000313" key="2">
    <source>
        <dbReference type="Proteomes" id="UP000069443"/>
    </source>
</evidence>
<dbReference type="RefSeq" id="WP_133058230.1">
    <property type="nucleotide sequence ID" value="NZ_BCSY01000113.1"/>
</dbReference>
<protein>
    <submittedName>
        <fullName evidence="1">Uncharacterized protein</fullName>
    </submittedName>
</protein>
<name>A0A100WJ83_MYCCR</name>
<dbReference type="EMBL" id="BCSY01000113">
    <property type="protein sequence ID" value="GAS98904.1"/>
    <property type="molecule type" value="Genomic_DNA"/>
</dbReference>